<reference evidence="2" key="1">
    <citation type="submission" date="2020-06" db="EMBL/GenBank/DDBJ databases">
        <title>Genomic insights into acetone-butanol-ethanol (ABE) fermentation by sequencing solventogenic clostridia strains.</title>
        <authorList>
            <person name="Brown S."/>
        </authorList>
    </citation>
    <scope>NUCLEOTIDE SEQUENCE</scope>
    <source>
        <strain evidence="2">DJ123</strain>
    </source>
</reference>
<dbReference type="EMBL" id="JABTDW010000001">
    <property type="protein sequence ID" value="NSB17453.1"/>
    <property type="molecule type" value="Genomic_DNA"/>
</dbReference>
<dbReference type="AlphaFoldDB" id="A0AAE5HBC3"/>
<accession>A0AAE5HBC3</accession>
<protein>
    <submittedName>
        <fullName evidence="2">Effector of murein hydrolase LrgA (UPF0299 family)</fullName>
    </submittedName>
</protein>
<sequence length="52" mass="5933">MCKLYKFIARFIIIFVTIFIASTIAKYFDFSIVDSVCIGFIASTLCDIIIED</sequence>
<dbReference type="GO" id="GO:0016787">
    <property type="term" value="F:hydrolase activity"/>
    <property type="evidence" value="ECO:0007669"/>
    <property type="project" value="UniProtKB-KW"/>
</dbReference>
<proteinExistence type="predicted"/>
<keyword evidence="1" id="KW-1133">Transmembrane helix</keyword>
<comment type="caution">
    <text evidence="2">The sequence shown here is derived from an EMBL/GenBank/DDBJ whole genome shotgun (WGS) entry which is preliminary data.</text>
</comment>
<dbReference type="Proteomes" id="UP000822184">
    <property type="component" value="Unassembled WGS sequence"/>
</dbReference>
<keyword evidence="1" id="KW-0812">Transmembrane</keyword>
<keyword evidence="2" id="KW-0378">Hydrolase</keyword>
<gene>
    <name evidence="2" type="ORF">BCD95_005712</name>
</gene>
<evidence type="ECO:0000313" key="2">
    <source>
        <dbReference type="EMBL" id="NSB17453.1"/>
    </source>
</evidence>
<evidence type="ECO:0000256" key="1">
    <source>
        <dbReference type="SAM" id="Phobius"/>
    </source>
</evidence>
<evidence type="ECO:0000313" key="3">
    <source>
        <dbReference type="Proteomes" id="UP000822184"/>
    </source>
</evidence>
<organism evidence="2 3">
    <name type="scientific">Clostridium beijerinckii</name>
    <name type="common">Clostridium MP</name>
    <dbReference type="NCBI Taxonomy" id="1520"/>
    <lineage>
        <taxon>Bacteria</taxon>
        <taxon>Bacillati</taxon>
        <taxon>Bacillota</taxon>
        <taxon>Clostridia</taxon>
        <taxon>Eubacteriales</taxon>
        <taxon>Clostridiaceae</taxon>
        <taxon>Clostridium</taxon>
    </lineage>
</organism>
<dbReference type="RefSeq" id="WP_173715392.1">
    <property type="nucleotide sequence ID" value="NZ_JABTDW010000001.1"/>
</dbReference>
<feature type="transmembrane region" description="Helical" evidence="1">
    <location>
        <begin position="7"/>
        <end position="25"/>
    </location>
</feature>
<keyword evidence="1" id="KW-0472">Membrane</keyword>
<name>A0AAE5HBC3_CLOBE</name>